<evidence type="ECO:0000313" key="5">
    <source>
        <dbReference type="EMBL" id="NMN02077.1"/>
    </source>
</evidence>
<organism evidence="5 6">
    <name type="scientific">Bifidobacterium panos</name>
    <dbReference type="NCBI Taxonomy" id="2675321"/>
    <lineage>
        <taxon>Bacteria</taxon>
        <taxon>Bacillati</taxon>
        <taxon>Actinomycetota</taxon>
        <taxon>Actinomycetes</taxon>
        <taxon>Bifidobacteriales</taxon>
        <taxon>Bifidobacteriaceae</taxon>
        <taxon>Bifidobacterium</taxon>
    </lineage>
</organism>
<dbReference type="EMBL" id="JAAIIJ010000013">
    <property type="protein sequence ID" value="NMN02077.1"/>
    <property type="molecule type" value="Genomic_DNA"/>
</dbReference>
<protein>
    <submittedName>
        <fullName evidence="5">Acetyltransferase</fullName>
    </submittedName>
</protein>
<dbReference type="SUPFAM" id="SSF55729">
    <property type="entry name" value="Acyl-CoA N-acyltransferases (Nat)"/>
    <property type="match status" value="1"/>
</dbReference>
<dbReference type="PANTHER" id="PTHR43792:SF8">
    <property type="entry name" value="[RIBOSOMAL PROTEIN US5]-ALANINE N-ACETYLTRANSFERASE"/>
    <property type="match status" value="1"/>
</dbReference>
<proteinExistence type="inferred from homology"/>
<dbReference type="Pfam" id="PF13302">
    <property type="entry name" value="Acetyltransf_3"/>
    <property type="match status" value="1"/>
</dbReference>
<accession>A0ABX1SZ30</accession>
<evidence type="ECO:0000256" key="3">
    <source>
        <dbReference type="ARBA" id="ARBA00038502"/>
    </source>
</evidence>
<evidence type="ECO:0000313" key="6">
    <source>
        <dbReference type="Proteomes" id="UP000553756"/>
    </source>
</evidence>
<dbReference type="RefSeq" id="WP_172144803.1">
    <property type="nucleotide sequence ID" value="NZ_JAAIIJ010000013.1"/>
</dbReference>
<dbReference type="InterPro" id="IPR016181">
    <property type="entry name" value="Acyl_CoA_acyltransferase"/>
</dbReference>
<reference evidence="5 6" key="1">
    <citation type="submission" date="2020-02" db="EMBL/GenBank/DDBJ databases">
        <title>Characterization of phylogenetic diversity of novel bifidobacterial species isolated in Czech ZOOs.</title>
        <authorList>
            <person name="Lugli G.A."/>
            <person name="Vera N.B."/>
            <person name="Ventura M."/>
        </authorList>
    </citation>
    <scope>NUCLEOTIDE SEQUENCE [LARGE SCALE GENOMIC DNA]</scope>
    <source>
        <strain evidence="5 6">DSM 109963</strain>
    </source>
</reference>
<dbReference type="PROSITE" id="PS51186">
    <property type="entry name" value="GNAT"/>
    <property type="match status" value="1"/>
</dbReference>
<keyword evidence="6" id="KW-1185">Reference proteome</keyword>
<evidence type="ECO:0000256" key="1">
    <source>
        <dbReference type="ARBA" id="ARBA00022679"/>
    </source>
</evidence>
<dbReference type="InterPro" id="IPR000182">
    <property type="entry name" value="GNAT_dom"/>
</dbReference>
<gene>
    <name evidence="5" type="ORF">G1C94_0699</name>
</gene>
<dbReference type="Proteomes" id="UP000553756">
    <property type="component" value="Unassembled WGS sequence"/>
</dbReference>
<feature type="domain" description="N-acetyltransferase" evidence="4">
    <location>
        <begin position="37"/>
        <end position="198"/>
    </location>
</feature>
<keyword evidence="2" id="KW-0012">Acyltransferase</keyword>
<evidence type="ECO:0000256" key="2">
    <source>
        <dbReference type="ARBA" id="ARBA00023315"/>
    </source>
</evidence>
<comment type="caution">
    <text evidence="5">The sequence shown here is derived from an EMBL/GenBank/DDBJ whole genome shotgun (WGS) entry which is preliminary data.</text>
</comment>
<dbReference type="InterPro" id="IPR051531">
    <property type="entry name" value="N-acetyltransferase"/>
</dbReference>
<dbReference type="Gene3D" id="3.40.630.30">
    <property type="match status" value="1"/>
</dbReference>
<comment type="similarity">
    <text evidence="3">Belongs to the acetyltransferase family. RimJ subfamily.</text>
</comment>
<sequence>MSVFQTIRNAFSSTNPSNPNAIRVPLTLHAPAGGVPITLRTMSLEDAATWNDLYSQNSDWLKPWASGDPMHGPSFTFNQWVQRQRRDEQQGTGVIFLIEYQMRVVGKISLGAIAYGSMRTGVVGYWVAQEVAGRGIAPMALAMLADWAIADPTGPKLHRLEIAILPNNERSLAVVRKVGARHEGPRPGYIYVDGQWRTHETFSLLAEDMGQGFAARLISRLSRLS</sequence>
<keyword evidence="1" id="KW-0808">Transferase</keyword>
<dbReference type="PANTHER" id="PTHR43792">
    <property type="entry name" value="GNAT FAMILY, PUTATIVE (AFU_ORTHOLOGUE AFUA_3G00765)-RELATED-RELATED"/>
    <property type="match status" value="1"/>
</dbReference>
<evidence type="ECO:0000259" key="4">
    <source>
        <dbReference type="PROSITE" id="PS51186"/>
    </source>
</evidence>
<name>A0ABX1SZ30_9BIFI</name>